<keyword evidence="3" id="KW-1003">Cell membrane</keyword>
<dbReference type="GO" id="GO:0005886">
    <property type="term" value="C:plasma membrane"/>
    <property type="evidence" value="ECO:0007669"/>
    <property type="project" value="UniProtKB-SubCell"/>
</dbReference>
<sequence length="274" mass="27769">MSALQRALPSLKPLMSARGRSALACVLLALLALQCARVMWLVIAPIGPLGTAQVATPAQAQLPALRRDVFYRSVAEASSDGIVLHGVRAGGAQAAAFLSSGDGRQGAYRIGDGVVAGVTVQAIASDHVLLRTGSGVRRLALVESTASAAATSPAPATATAAPAAVGGAPAVTSNVGTAAGTATAAAVDPQQLLTTAGLRASEDGSGFTVMPRGDGALLRQAGLAPGDVLTQLNGRTLDAEHLRELQDELRDGQAATLTYRRDGQTHTMTLKRPQ</sequence>
<dbReference type="SUPFAM" id="SSF50156">
    <property type="entry name" value="PDZ domain-like"/>
    <property type="match status" value="1"/>
</dbReference>
<dbReference type="AlphaFoldDB" id="A0A2S7A4G6"/>
<comment type="caution">
    <text evidence="10">The sequence shown here is derived from an EMBL/GenBank/DDBJ whole genome shotgun (WGS) entry which is preliminary data.</text>
</comment>
<evidence type="ECO:0000256" key="7">
    <source>
        <dbReference type="ARBA" id="ARBA00022989"/>
    </source>
</evidence>
<keyword evidence="2" id="KW-0813">Transport</keyword>
<name>A0A2S7A4G6_9XANT</name>
<evidence type="ECO:0000256" key="3">
    <source>
        <dbReference type="ARBA" id="ARBA00022475"/>
    </source>
</evidence>
<dbReference type="Gene3D" id="2.30.42.10">
    <property type="match status" value="1"/>
</dbReference>
<evidence type="ECO:0000259" key="9">
    <source>
        <dbReference type="Pfam" id="PF11356"/>
    </source>
</evidence>
<protein>
    <submittedName>
        <fullName evidence="10">Type II secretion system protein C</fullName>
    </submittedName>
</protein>
<dbReference type="Pfam" id="PF11356">
    <property type="entry name" value="T2SSC"/>
    <property type="match status" value="1"/>
</dbReference>
<keyword evidence="7" id="KW-1133">Transmembrane helix</keyword>
<evidence type="ECO:0000256" key="6">
    <source>
        <dbReference type="ARBA" id="ARBA00022927"/>
    </source>
</evidence>
<dbReference type="GO" id="GO:0015031">
    <property type="term" value="P:protein transport"/>
    <property type="evidence" value="ECO:0007669"/>
    <property type="project" value="UniProtKB-KW"/>
</dbReference>
<accession>A0A2S7A4G6</accession>
<gene>
    <name evidence="10" type="ORF">XarbCFBP7409_07360</name>
</gene>
<organism evidence="10 11">
    <name type="scientific">Xanthomonas arboricola pv. guizotiae</name>
    <dbReference type="NCBI Taxonomy" id="487867"/>
    <lineage>
        <taxon>Bacteria</taxon>
        <taxon>Pseudomonadati</taxon>
        <taxon>Pseudomonadota</taxon>
        <taxon>Gammaproteobacteria</taxon>
        <taxon>Lysobacterales</taxon>
        <taxon>Lysobacteraceae</taxon>
        <taxon>Xanthomonas</taxon>
    </lineage>
</organism>
<keyword evidence="6" id="KW-0653">Protein transport</keyword>
<evidence type="ECO:0000256" key="2">
    <source>
        <dbReference type="ARBA" id="ARBA00022448"/>
    </source>
</evidence>
<dbReference type="Proteomes" id="UP000238049">
    <property type="component" value="Unassembled WGS sequence"/>
</dbReference>
<proteinExistence type="predicted"/>
<evidence type="ECO:0000256" key="4">
    <source>
        <dbReference type="ARBA" id="ARBA00022519"/>
    </source>
</evidence>
<evidence type="ECO:0000256" key="5">
    <source>
        <dbReference type="ARBA" id="ARBA00022692"/>
    </source>
</evidence>
<evidence type="ECO:0000313" key="10">
    <source>
        <dbReference type="EMBL" id="PPU01488.1"/>
    </source>
</evidence>
<comment type="subcellular location">
    <subcellularLocation>
        <location evidence="1">Cell inner membrane</location>
    </subcellularLocation>
</comment>
<evidence type="ECO:0000256" key="8">
    <source>
        <dbReference type="ARBA" id="ARBA00023136"/>
    </source>
</evidence>
<evidence type="ECO:0000313" key="11">
    <source>
        <dbReference type="Proteomes" id="UP000238049"/>
    </source>
</evidence>
<feature type="domain" description="Type II secretion system protein GspC N-terminal" evidence="9">
    <location>
        <begin position="78"/>
        <end position="140"/>
    </location>
</feature>
<dbReference type="EMBL" id="MDSL01000011">
    <property type="protein sequence ID" value="PPU01488.1"/>
    <property type="molecule type" value="Genomic_DNA"/>
</dbReference>
<dbReference type="InterPro" id="IPR024961">
    <property type="entry name" value="T2SS_GspC_N"/>
</dbReference>
<reference evidence="10 11" key="1">
    <citation type="submission" date="2016-08" db="EMBL/GenBank/DDBJ databases">
        <title>Evolution of the type three secretion system and type three effector repertoires in Xanthomonas.</title>
        <authorList>
            <person name="Merda D."/>
            <person name="Briand M."/>
            <person name="Bosis E."/>
            <person name="Rousseau C."/>
            <person name="Portier P."/>
            <person name="Jacques M.-A."/>
            <person name="Fischer-Le Saux M."/>
        </authorList>
    </citation>
    <scope>NUCLEOTIDE SEQUENCE [LARGE SCALE GENOMIC DNA]</scope>
    <source>
        <strain evidence="10 11">CFBP 7409</strain>
    </source>
</reference>
<keyword evidence="4" id="KW-0997">Cell inner membrane</keyword>
<dbReference type="Gene3D" id="2.30.30.830">
    <property type="match status" value="1"/>
</dbReference>
<dbReference type="RefSeq" id="WP_104563143.1">
    <property type="nucleotide sequence ID" value="NZ_MDSK01000017.1"/>
</dbReference>
<keyword evidence="8" id="KW-0472">Membrane</keyword>
<keyword evidence="5" id="KW-0812">Transmembrane</keyword>
<dbReference type="InterPro" id="IPR036034">
    <property type="entry name" value="PDZ_sf"/>
</dbReference>
<evidence type="ECO:0000256" key="1">
    <source>
        <dbReference type="ARBA" id="ARBA00004533"/>
    </source>
</evidence>